<dbReference type="Pfam" id="PF13556">
    <property type="entry name" value="HTH_30"/>
    <property type="match status" value="1"/>
</dbReference>
<dbReference type="Proteomes" id="UP001185873">
    <property type="component" value="Unassembled WGS sequence"/>
</dbReference>
<dbReference type="InterPro" id="IPR051448">
    <property type="entry name" value="CdaR-like_regulators"/>
</dbReference>
<gene>
    <name evidence="3" type="ORF">R3P82_05845</name>
</gene>
<dbReference type="InterPro" id="IPR025736">
    <property type="entry name" value="PucR_C-HTH_dom"/>
</dbReference>
<dbReference type="Pfam" id="PF17853">
    <property type="entry name" value="GGDEF_2"/>
    <property type="match status" value="1"/>
</dbReference>
<dbReference type="AlphaFoldDB" id="A0AAE4QV15"/>
<dbReference type="EMBL" id="JAWLKJ010000001">
    <property type="protein sequence ID" value="MDV6298630.1"/>
    <property type="molecule type" value="Genomic_DNA"/>
</dbReference>
<dbReference type="PANTHER" id="PTHR33744">
    <property type="entry name" value="CARBOHYDRATE DIACID REGULATOR"/>
    <property type="match status" value="1"/>
</dbReference>
<evidence type="ECO:0000313" key="3">
    <source>
        <dbReference type="EMBL" id="MDV6298630.1"/>
    </source>
</evidence>
<dbReference type="InterPro" id="IPR041522">
    <property type="entry name" value="CdaR_GGDEF"/>
</dbReference>
<dbReference type="Pfam" id="PF13185">
    <property type="entry name" value="GAF_2"/>
    <property type="match status" value="1"/>
</dbReference>
<dbReference type="PANTHER" id="PTHR33744:SF1">
    <property type="entry name" value="DNA-BINDING TRANSCRIPTIONAL ACTIVATOR ADER"/>
    <property type="match status" value="1"/>
</dbReference>
<name>A0AAE4QV15_9ACTN</name>
<evidence type="ECO:0000313" key="4">
    <source>
        <dbReference type="Proteomes" id="UP001185873"/>
    </source>
</evidence>
<comment type="caution">
    <text evidence="3">The sequence shown here is derived from an EMBL/GenBank/DDBJ whole genome shotgun (WGS) entry which is preliminary data.</text>
</comment>
<sequence length="583" mass="62136">MAVDLALGLRDILDASAELASAEDEDAVLHIAIRRARQLVGTDLAYVMLLDPERGDTYMRMAEGATSPRFDTIRLGMGLGLGGQVAEAMAPRWTRNYLADEQYTHVIDPIIRDEGVKAILGVPVRTHGRLTGTLFTSDRRERAFSQDEITLVALLADQVSAALTAAERASRRQRDLDSTRDALDIAHAETARLSATVDLHERLTRLVIAGTTVPEIVDLVVDLEGGTAAVFDLAHREIGSARSPEGPPVDLLRQVLAEVGAESERSTSAVARSVDGHLVVVTPVVTGPDHLGYVTFASRGSVPAIRPVLARVSSVIALILLGHRARDEADNRVRGELLAEVLAPGDHDLDAIARRAALLGVDVDADLVALVITPAEARMTRALETECRSLARADDGLVTTYGDRGVMLLPGTDAGATARDVAARLAAHRATVGASGPIAGLAGLAVVAGAGGLGDHVERAGRAARLLIALDRAGDGAATDELGLYGLLFSEVDRETVTQLIERNLGPVRDFDRTRGTALLETLEAWFGADGSPSATAERLFVHVNTVYQRLDRLDQVLGTGWRRGDRALELRLAQRLAELRGA</sequence>
<feature type="domain" description="GAF" evidence="2">
    <location>
        <begin position="24"/>
        <end position="173"/>
    </location>
</feature>
<comment type="similarity">
    <text evidence="1">Belongs to the CdaR family.</text>
</comment>
<dbReference type="InterPro" id="IPR029016">
    <property type="entry name" value="GAF-like_dom_sf"/>
</dbReference>
<proteinExistence type="inferred from homology"/>
<dbReference type="RefSeq" id="WP_317468987.1">
    <property type="nucleotide sequence ID" value="NZ_JAWLKJ010000001.1"/>
</dbReference>
<accession>A0AAE4QV15</accession>
<evidence type="ECO:0000259" key="2">
    <source>
        <dbReference type="SMART" id="SM00065"/>
    </source>
</evidence>
<dbReference type="SMART" id="SM00065">
    <property type="entry name" value="GAF"/>
    <property type="match status" value="1"/>
</dbReference>
<organism evidence="3 4">
    <name type="scientific">Dietzia maris</name>
    <dbReference type="NCBI Taxonomy" id="37915"/>
    <lineage>
        <taxon>Bacteria</taxon>
        <taxon>Bacillati</taxon>
        <taxon>Actinomycetota</taxon>
        <taxon>Actinomycetes</taxon>
        <taxon>Mycobacteriales</taxon>
        <taxon>Dietziaceae</taxon>
        <taxon>Dietzia</taxon>
    </lineage>
</organism>
<dbReference type="Gene3D" id="1.10.10.2840">
    <property type="entry name" value="PucR C-terminal helix-turn-helix domain"/>
    <property type="match status" value="1"/>
</dbReference>
<dbReference type="InterPro" id="IPR042070">
    <property type="entry name" value="PucR_C-HTH_sf"/>
</dbReference>
<reference evidence="3" key="1">
    <citation type="submission" date="2023-10" db="EMBL/GenBank/DDBJ databases">
        <title>Development of a sustainable strategy for remediation of hydrocarbon-contaminated territories based on the waste exchange concept.</title>
        <authorList>
            <person name="Krivoruchko A."/>
        </authorList>
    </citation>
    <scope>NUCLEOTIDE SEQUENCE</scope>
    <source>
        <strain evidence="3">IEGM 1175</strain>
    </source>
</reference>
<evidence type="ECO:0000256" key="1">
    <source>
        <dbReference type="ARBA" id="ARBA00006754"/>
    </source>
</evidence>
<protein>
    <submittedName>
        <fullName evidence="3">Helix-turn-helix domain-containing protein</fullName>
    </submittedName>
</protein>
<dbReference type="InterPro" id="IPR003018">
    <property type="entry name" value="GAF"/>
</dbReference>
<dbReference type="Gene3D" id="3.30.450.40">
    <property type="match status" value="1"/>
</dbReference>
<dbReference type="SUPFAM" id="SSF55781">
    <property type="entry name" value="GAF domain-like"/>
    <property type="match status" value="1"/>
</dbReference>